<evidence type="ECO:0000256" key="1">
    <source>
        <dbReference type="ARBA" id="ARBA00023015"/>
    </source>
</evidence>
<keyword evidence="1" id="KW-0805">Transcription regulation</keyword>
<dbReference type="EMBL" id="CP116346">
    <property type="protein sequence ID" value="WIT14323.1"/>
    <property type="molecule type" value="Genomic_DNA"/>
</dbReference>
<keyword evidence="6" id="KW-1185">Reference proteome</keyword>
<evidence type="ECO:0000259" key="4">
    <source>
        <dbReference type="PROSITE" id="PS51063"/>
    </source>
</evidence>
<dbReference type="InterPro" id="IPR036390">
    <property type="entry name" value="WH_DNA-bd_sf"/>
</dbReference>
<dbReference type="GO" id="GO:0003700">
    <property type="term" value="F:DNA-binding transcription factor activity"/>
    <property type="evidence" value="ECO:0007669"/>
    <property type="project" value="TreeGrafter"/>
</dbReference>
<dbReference type="SUPFAM" id="SSF51206">
    <property type="entry name" value="cAMP-binding domain-like"/>
    <property type="match status" value="1"/>
</dbReference>
<dbReference type="PANTHER" id="PTHR24567">
    <property type="entry name" value="CRP FAMILY TRANSCRIPTIONAL REGULATORY PROTEIN"/>
    <property type="match status" value="1"/>
</dbReference>
<dbReference type="PANTHER" id="PTHR24567:SF74">
    <property type="entry name" value="HTH-TYPE TRANSCRIPTIONAL REGULATOR ARCR"/>
    <property type="match status" value="1"/>
</dbReference>
<dbReference type="AlphaFoldDB" id="A0AA95NIN9"/>
<dbReference type="Gene3D" id="2.60.120.10">
    <property type="entry name" value="Jelly Rolls"/>
    <property type="match status" value="1"/>
</dbReference>
<dbReference type="SMART" id="SM00419">
    <property type="entry name" value="HTH_CRP"/>
    <property type="match status" value="1"/>
</dbReference>
<accession>A0AA95NIN9</accession>
<dbReference type="PROSITE" id="PS51063">
    <property type="entry name" value="HTH_CRP_2"/>
    <property type="match status" value="1"/>
</dbReference>
<organism evidence="5 6">
    <name type="scientific">Paucibacter sediminis</name>
    <dbReference type="NCBI Taxonomy" id="3019553"/>
    <lineage>
        <taxon>Bacteria</taxon>
        <taxon>Pseudomonadati</taxon>
        <taxon>Pseudomonadota</taxon>
        <taxon>Betaproteobacteria</taxon>
        <taxon>Burkholderiales</taxon>
        <taxon>Sphaerotilaceae</taxon>
        <taxon>Roseateles</taxon>
    </lineage>
</organism>
<dbReference type="Pfam" id="PF13545">
    <property type="entry name" value="HTH_Crp_2"/>
    <property type="match status" value="1"/>
</dbReference>
<dbReference type="InterPro" id="IPR018490">
    <property type="entry name" value="cNMP-bd_dom_sf"/>
</dbReference>
<protein>
    <submittedName>
        <fullName evidence="5">Crp/Fnr family transcriptional regulator</fullName>
    </submittedName>
</protein>
<dbReference type="SMART" id="SM00100">
    <property type="entry name" value="cNMP"/>
    <property type="match status" value="1"/>
</dbReference>
<gene>
    <name evidence="5" type="ORF">PFX98_12075</name>
</gene>
<feature type="domain" description="HTH crp-type" evidence="4">
    <location>
        <begin position="146"/>
        <end position="212"/>
    </location>
</feature>
<dbReference type="Proteomes" id="UP001177769">
    <property type="component" value="Chromosome"/>
</dbReference>
<dbReference type="InterPro" id="IPR036388">
    <property type="entry name" value="WH-like_DNA-bd_sf"/>
</dbReference>
<dbReference type="InterPro" id="IPR050397">
    <property type="entry name" value="Env_Response_Regulators"/>
</dbReference>
<reference evidence="5" key="1">
    <citation type="submission" date="2023-01" db="EMBL/GenBank/DDBJ databases">
        <title>Whole genome sequence of Paucibacter sp. S2-9 isolated from pond sediment.</title>
        <authorList>
            <person name="Jung J.Y."/>
        </authorList>
    </citation>
    <scope>NUCLEOTIDE SEQUENCE</scope>
    <source>
        <strain evidence="5">S2-9</strain>
    </source>
</reference>
<keyword evidence="2" id="KW-0238">DNA-binding</keyword>
<dbReference type="Pfam" id="PF00027">
    <property type="entry name" value="cNMP_binding"/>
    <property type="match status" value="1"/>
</dbReference>
<dbReference type="InterPro" id="IPR012318">
    <property type="entry name" value="HTH_CRP"/>
</dbReference>
<dbReference type="GO" id="GO:0003677">
    <property type="term" value="F:DNA binding"/>
    <property type="evidence" value="ECO:0007669"/>
    <property type="project" value="UniProtKB-KW"/>
</dbReference>
<dbReference type="SUPFAM" id="SSF46785">
    <property type="entry name" value="Winged helix' DNA-binding domain"/>
    <property type="match status" value="1"/>
</dbReference>
<evidence type="ECO:0000313" key="6">
    <source>
        <dbReference type="Proteomes" id="UP001177769"/>
    </source>
</evidence>
<dbReference type="RefSeq" id="WP_285235452.1">
    <property type="nucleotide sequence ID" value="NZ_CP116346.1"/>
</dbReference>
<dbReference type="InterPro" id="IPR014710">
    <property type="entry name" value="RmlC-like_jellyroll"/>
</dbReference>
<keyword evidence="3" id="KW-0804">Transcription</keyword>
<name>A0AA95NIN9_9BURK</name>
<dbReference type="KEGG" id="pais:PFX98_12075"/>
<evidence type="ECO:0000256" key="2">
    <source>
        <dbReference type="ARBA" id="ARBA00023125"/>
    </source>
</evidence>
<dbReference type="InterPro" id="IPR000595">
    <property type="entry name" value="cNMP-bd_dom"/>
</dbReference>
<dbReference type="Gene3D" id="1.10.10.10">
    <property type="entry name" value="Winged helix-like DNA-binding domain superfamily/Winged helix DNA-binding domain"/>
    <property type="match status" value="1"/>
</dbReference>
<proteinExistence type="predicted"/>
<dbReference type="GO" id="GO:0005829">
    <property type="term" value="C:cytosol"/>
    <property type="evidence" value="ECO:0007669"/>
    <property type="project" value="TreeGrafter"/>
</dbReference>
<sequence length="242" mass="26301">MHAAHSLLQNQLLAALPEPERQALGVHLRLVPMLVGEPIYEAGQPLRHVYFPTTAVVSLYGALASGDCAETSGVGNEGMVGVSAFMGGLSMPSSAIVQSGGHGYRLEPQRLLQAFERDGPLRQVLLQYTQALITQICQTAVCYRHHTVEQQLSRWLLATFDRVPAGDLVMTQSLVAGLLGVRRESISEAACRLQEQGYIRYRRGHLCVLDRIGLESRACECFGAVAAELLRLRAGQPGLLVS</sequence>
<evidence type="ECO:0000256" key="3">
    <source>
        <dbReference type="ARBA" id="ARBA00023163"/>
    </source>
</evidence>
<evidence type="ECO:0000313" key="5">
    <source>
        <dbReference type="EMBL" id="WIT14323.1"/>
    </source>
</evidence>